<name>A0A516SFT7_9NEIS</name>
<proteinExistence type="predicted"/>
<organism evidence="1 2">
    <name type="scientific">Chitinimonas arctica</name>
    <dbReference type="NCBI Taxonomy" id="2594795"/>
    <lineage>
        <taxon>Bacteria</taxon>
        <taxon>Pseudomonadati</taxon>
        <taxon>Pseudomonadota</taxon>
        <taxon>Betaproteobacteria</taxon>
        <taxon>Neisseriales</taxon>
        <taxon>Chitinibacteraceae</taxon>
        <taxon>Chitinimonas</taxon>
    </lineage>
</organism>
<dbReference type="EMBL" id="CP041730">
    <property type="protein sequence ID" value="QDQ27026.1"/>
    <property type="molecule type" value="Genomic_DNA"/>
</dbReference>
<accession>A0A516SFT7</accession>
<gene>
    <name evidence="1" type="ORF">FNU76_12010</name>
</gene>
<dbReference type="Proteomes" id="UP000317550">
    <property type="component" value="Chromosome"/>
</dbReference>
<dbReference type="RefSeq" id="WP_144278419.1">
    <property type="nucleotide sequence ID" value="NZ_CP041730.1"/>
</dbReference>
<dbReference type="KEGG" id="cari:FNU76_12010"/>
<protein>
    <submittedName>
        <fullName evidence="1">Uncharacterized protein</fullName>
    </submittedName>
</protein>
<evidence type="ECO:0000313" key="2">
    <source>
        <dbReference type="Proteomes" id="UP000317550"/>
    </source>
</evidence>
<dbReference type="OrthoDB" id="8593417at2"/>
<keyword evidence="2" id="KW-1185">Reference proteome</keyword>
<evidence type="ECO:0000313" key="1">
    <source>
        <dbReference type="EMBL" id="QDQ27026.1"/>
    </source>
</evidence>
<sequence length="606" mass="66029">MPAPLQAWHEWLAWFSPKLAPQLGGLLQKLSPLMGPYKANARGGEPEHDGLGDLHRRGPYDRLLPSEWLLAEEIPEEFLRRAVVGEHLFLAPRPRAQAGNPFILALFDAGPLQLGAPRLAHIAMWILLARRAREAGTEMRWGILQRPPGAQAALPANVQTVGELHALLKARTYNVVQPEHWQAWQDALAGWDEMPGECWLIGSMPGDAPLRGSTHRLKISRGLDDHSLDLELTQPAGRRRLVLPLPAPSVAGRLVAGKFIDVAVPPPAAKHHATRLASTHAPTFVGLGQSVVVPMLEGSGAVLFPIPPQDAKKAGKPREISWAASATALALAGLGKRLGVLTSQQAQLRFLHMPGFADIERPPSDEFQAAPGRGFYLPAAYLRDSGVQRLYVLDNGGRLLFWQDTLPTQPTKDAPQHDQNVIALAQVQHDLLVYAKREASGLAIRYANLKGEAAGHHPIPHVETDHTVLFAGGKLWRAHQGAVALGNAKQGGVWRIYQFNGPGSTRAERDEIQIPPGWQGIGLYREAAHAKAGLVLLGPARNAVALYENGKAEALHMTASPIVRHSVCPITGHIALLTEDRELIVYAIASRQVRLHIYCKRNTDEA</sequence>
<reference evidence="2" key="1">
    <citation type="submission" date="2019-07" db="EMBL/GenBank/DDBJ databases">
        <title>Chitinimonas sp. nov., isolated from Ny-Alesund, arctica soil.</title>
        <authorList>
            <person name="Xu Q."/>
            <person name="Peng F."/>
        </authorList>
    </citation>
    <scope>NUCLEOTIDE SEQUENCE [LARGE SCALE GENOMIC DNA]</scope>
    <source>
        <strain evidence="2">R3-44</strain>
    </source>
</reference>
<dbReference type="AlphaFoldDB" id="A0A516SFT7"/>